<dbReference type="STRING" id="857566.A0A1E3PS13"/>
<name>A0A1E3PS13_9ASCO</name>
<dbReference type="AlphaFoldDB" id="A0A1E3PS13"/>
<dbReference type="Proteomes" id="UP000095009">
    <property type="component" value="Unassembled WGS sequence"/>
</dbReference>
<dbReference type="OrthoDB" id="10041966at2759"/>
<dbReference type="GO" id="GO:0005524">
    <property type="term" value="F:ATP binding"/>
    <property type="evidence" value="ECO:0007669"/>
    <property type="project" value="InterPro"/>
</dbReference>
<dbReference type="GO" id="GO:0016787">
    <property type="term" value="F:hydrolase activity"/>
    <property type="evidence" value="ECO:0007669"/>
    <property type="project" value="UniProtKB-KW"/>
</dbReference>
<sequence>MSLTKPTLIIAISGPSSSGKSTLSRLLRSVYPNSFILHQDDFYLSDDKIPMRDGNQDWDCPEAFDFDSFCKVLDQIKSTGKVPVDFKSIEETQAIGESGVEQEYLDTVIKPKLGLISSNSGSTNELQYSNICFVDGLMLYHNEELCQRFDKKFFIRAEYSVLKARREARMGYATLQGFWIDPPNYFENYVWGGYQRTHSHLFINGDVNGDLDSSVLKKADIAVPPSMDMTMKQLLDWITEELKNILVSV</sequence>
<accession>A0A1E3PS13</accession>
<evidence type="ECO:0000313" key="3">
    <source>
        <dbReference type="Proteomes" id="UP000095009"/>
    </source>
</evidence>
<organism evidence="2 3">
    <name type="scientific">Nadsonia fulvescens var. elongata DSM 6958</name>
    <dbReference type="NCBI Taxonomy" id="857566"/>
    <lineage>
        <taxon>Eukaryota</taxon>
        <taxon>Fungi</taxon>
        <taxon>Dikarya</taxon>
        <taxon>Ascomycota</taxon>
        <taxon>Saccharomycotina</taxon>
        <taxon>Dipodascomycetes</taxon>
        <taxon>Dipodascales</taxon>
        <taxon>Dipodascales incertae sedis</taxon>
        <taxon>Nadsonia</taxon>
    </lineage>
</organism>
<evidence type="ECO:0000313" key="2">
    <source>
        <dbReference type="EMBL" id="ODQ68120.1"/>
    </source>
</evidence>
<dbReference type="EMBL" id="KV454406">
    <property type="protein sequence ID" value="ODQ68120.1"/>
    <property type="molecule type" value="Genomic_DNA"/>
</dbReference>
<dbReference type="GO" id="GO:0016301">
    <property type="term" value="F:kinase activity"/>
    <property type="evidence" value="ECO:0007669"/>
    <property type="project" value="InterPro"/>
</dbReference>
<dbReference type="PANTHER" id="PTHR10285">
    <property type="entry name" value="URIDINE KINASE"/>
    <property type="match status" value="1"/>
</dbReference>
<feature type="domain" description="Phosphoribulokinase/uridine kinase" evidence="1">
    <location>
        <begin position="9"/>
        <end position="165"/>
    </location>
</feature>
<protein>
    <submittedName>
        <fullName evidence="2">p-loop containing nucleoside triphosphate hydrolase protein</fullName>
    </submittedName>
</protein>
<gene>
    <name evidence="2" type="ORF">NADFUDRAFT_48775</name>
</gene>
<keyword evidence="3" id="KW-1185">Reference proteome</keyword>
<dbReference type="SUPFAM" id="SSF52540">
    <property type="entry name" value="P-loop containing nucleoside triphosphate hydrolases"/>
    <property type="match status" value="1"/>
</dbReference>
<reference evidence="2 3" key="1">
    <citation type="journal article" date="2016" name="Proc. Natl. Acad. Sci. U.S.A.">
        <title>Comparative genomics of biotechnologically important yeasts.</title>
        <authorList>
            <person name="Riley R."/>
            <person name="Haridas S."/>
            <person name="Wolfe K.H."/>
            <person name="Lopes M.R."/>
            <person name="Hittinger C.T."/>
            <person name="Goeker M."/>
            <person name="Salamov A.A."/>
            <person name="Wisecaver J.H."/>
            <person name="Long T.M."/>
            <person name="Calvey C.H."/>
            <person name="Aerts A.L."/>
            <person name="Barry K.W."/>
            <person name="Choi C."/>
            <person name="Clum A."/>
            <person name="Coughlan A.Y."/>
            <person name="Deshpande S."/>
            <person name="Douglass A.P."/>
            <person name="Hanson S.J."/>
            <person name="Klenk H.-P."/>
            <person name="LaButti K.M."/>
            <person name="Lapidus A."/>
            <person name="Lindquist E.A."/>
            <person name="Lipzen A.M."/>
            <person name="Meier-Kolthoff J.P."/>
            <person name="Ohm R.A."/>
            <person name="Otillar R.P."/>
            <person name="Pangilinan J.L."/>
            <person name="Peng Y."/>
            <person name="Rokas A."/>
            <person name="Rosa C.A."/>
            <person name="Scheuner C."/>
            <person name="Sibirny A.A."/>
            <person name="Slot J.C."/>
            <person name="Stielow J.B."/>
            <person name="Sun H."/>
            <person name="Kurtzman C.P."/>
            <person name="Blackwell M."/>
            <person name="Grigoriev I.V."/>
            <person name="Jeffries T.W."/>
        </authorList>
    </citation>
    <scope>NUCLEOTIDE SEQUENCE [LARGE SCALE GENOMIC DNA]</scope>
    <source>
        <strain evidence="2 3">DSM 6958</strain>
    </source>
</reference>
<dbReference type="Pfam" id="PF00485">
    <property type="entry name" value="PRK"/>
    <property type="match status" value="1"/>
</dbReference>
<dbReference type="CDD" id="cd02024">
    <property type="entry name" value="NRK1"/>
    <property type="match status" value="1"/>
</dbReference>
<proteinExistence type="predicted"/>
<dbReference type="InterPro" id="IPR006083">
    <property type="entry name" value="PRK/URK"/>
</dbReference>
<keyword evidence="2" id="KW-0378">Hydrolase</keyword>
<evidence type="ECO:0000259" key="1">
    <source>
        <dbReference type="Pfam" id="PF00485"/>
    </source>
</evidence>
<dbReference type="Gene3D" id="3.40.50.300">
    <property type="entry name" value="P-loop containing nucleotide triphosphate hydrolases"/>
    <property type="match status" value="1"/>
</dbReference>
<dbReference type="InterPro" id="IPR027417">
    <property type="entry name" value="P-loop_NTPase"/>
</dbReference>